<organism evidence="1 2">
    <name type="scientific">Stephania yunnanensis</name>
    <dbReference type="NCBI Taxonomy" id="152371"/>
    <lineage>
        <taxon>Eukaryota</taxon>
        <taxon>Viridiplantae</taxon>
        <taxon>Streptophyta</taxon>
        <taxon>Embryophyta</taxon>
        <taxon>Tracheophyta</taxon>
        <taxon>Spermatophyta</taxon>
        <taxon>Magnoliopsida</taxon>
        <taxon>Ranunculales</taxon>
        <taxon>Menispermaceae</taxon>
        <taxon>Menispermoideae</taxon>
        <taxon>Cissampelideae</taxon>
        <taxon>Stephania</taxon>
    </lineage>
</organism>
<evidence type="ECO:0000313" key="1">
    <source>
        <dbReference type="EMBL" id="KAK9127746.1"/>
    </source>
</evidence>
<dbReference type="EMBL" id="JBBNAF010000007">
    <property type="protein sequence ID" value="KAK9127746.1"/>
    <property type="molecule type" value="Genomic_DNA"/>
</dbReference>
<protein>
    <submittedName>
        <fullName evidence="1">Uncharacterized protein</fullName>
    </submittedName>
</protein>
<gene>
    <name evidence="1" type="ORF">Syun_016543</name>
</gene>
<dbReference type="Proteomes" id="UP001420932">
    <property type="component" value="Unassembled WGS sequence"/>
</dbReference>
<dbReference type="AlphaFoldDB" id="A0AAP0J539"/>
<comment type="caution">
    <text evidence="1">The sequence shown here is derived from an EMBL/GenBank/DDBJ whole genome shotgun (WGS) entry which is preliminary data.</text>
</comment>
<keyword evidence="2" id="KW-1185">Reference proteome</keyword>
<name>A0AAP0J539_9MAGN</name>
<reference evidence="1 2" key="1">
    <citation type="submission" date="2024-01" db="EMBL/GenBank/DDBJ databases">
        <title>Genome assemblies of Stephania.</title>
        <authorList>
            <person name="Yang L."/>
        </authorList>
    </citation>
    <scope>NUCLEOTIDE SEQUENCE [LARGE SCALE GENOMIC DNA]</scope>
    <source>
        <strain evidence="1">YNDBR</strain>
        <tissue evidence="1">Leaf</tissue>
    </source>
</reference>
<accession>A0AAP0J539</accession>
<proteinExistence type="predicted"/>
<evidence type="ECO:0000313" key="2">
    <source>
        <dbReference type="Proteomes" id="UP001420932"/>
    </source>
</evidence>
<sequence>MKALIDIEGYKFDRDEIEASFSTGKPMASSGIEKVLISSDTSSCREKVGYATNVEVLKLKNEDEHTYSSKVLKEEEGSVDSTPALKYEMTFKSLECANEYYNKYAFSVGFKTKLRGTYG</sequence>